<organism evidence="1 2">
    <name type="scientific">Albula glossodonta</name>
    <name type="common">roundjaw bonefish</name>
    <dbReference type="NCBI Taxonomy" id="121402"/>
    <lineage>
        <taxon>Eukaryota</taxon>
        <taxon>Metazoa</taxon>
        <taxon>Chordata</taxon>
        <taxon>Craniata</taxon>
        <taxon>Vertebrata</taxon>
        <taxon>Euteleostomi</taxon>
        <taxon>Actinopterygii</taxon>
        <taxon>Neopterygii</taxon>
        <taxon>Teleostei</taxon>
        <taxon>Albuliformes</taxon>
        <taxon>Albulidae</taxon>
        <taxon>Albula</taxon>
    </lineage>
</organism>
<keyword evidence="2" id="KW-1185">Reference proteome</keyword>
<dbReference type="EMBL" id="JAFBMS010000022">
    <property type="protein sequence ID" value="KAG9343776.1"/>
    <property type="molecule type" value="Genomic_DNA"/>
</dbReference>
<comment type="caution">
    <text evidence="1">The sequence shown here is derived from an EMBL/GenBank/DDBJ whole genome shotgun (WGS) entry which is preliminary data.</text>
</comment>
<gene>
    <name evidence="1" type="ORF">JZ751_013157</name>
</gene>
<name>A0A8T2NW90_9TELE</name>
<evidence type="ECO:0000313" key="1">
    <source>
        <dbReference type="EMBL" id="KAG9343776.1"/>
    </source>
</evidence>
<reference evidence="1" key="1">
    <citation type="thesis" date="2021" institute="BYU ScholarsArchive" country="Provo, UT, USA">
        <title>Applications of and Algorithms for Genome Assembly and Genomic Analyses with an Emphasis on Marine Teleosts.</title>
        <authorList>
            <person name="Pickett B.D."/>
        </authorList>
    </citation>
    <scope>NUCLEOTIDE SEQUENCE</scope>
    <source>
        <strain evidence="1">HI-2016</strain>
    </source>
</reference>
<dbReference type="AlphaFoldDB" id="A0A8T2NW90"/>
<sequence>MRSLGEGQSLADVCQPMMSSSAHLHSKEDWLHINHAVIQTDRQTPDQHPLQLPNALHFRTGSVCRQAGGRTAAAQLTACRVLQVSTGRQVGPTAPPPVGLLVLWPCTHHTVPSPSRTRPVPYANPTCCLAQPGQVGEGLPMGLVVPPAPTG</sequence>
<proteinExistence type="predicted"/>
<accession>A0A8T2NW90</accession>
<protein>
    <submittedName>
        <fullName evidence="1">Uncharacterized protein</fullName>
    </submittedName>
</protein>
<evidence type="ECO:0000313" key="2">
    <source>
        <dbReference type="Proteomes" id="UP000824540"/>
    </source>
</evidence>
<dbReference type="Proteomes" id="UP000824540">
    <property type="component" value="Unassembled WGS sequence"/>
</dbReference>